<organism evidence="1 2">
    <name type="scientific">Lederbergia galactosidilytica</name>
    <dbReference type="NCBI Taxonomy" id="217031"/>
    <lineage>
        <taxon>Bacteria</taxon>
        <taxon>Bacillati</taxon>
        <taxon>Bacillota</taxon>
        <taxon>Bacilli</taxon>
        <taxon>Bacillales</taxon>
        <taxon>Bacillaceae</taxon>
        <taxon>Lederbergia</taxon>
    </lineage>
</organism>
<proteinExistence type="predicted"/>
<dbReference type="CDD" id="cd13440">
    <property type="entry name" value="CamS_repeat_2"/>
    <property type="match status" value="1"/>
</dbReference>
<accession>A0A0Q9Y3X7</accession>
<dbReference type="AlphaFoldDB" id="A0A0Q9Y3X7"/>
<evidence type="ECO:0000313" key="1">
    <source>
        <dbReference type="EMBL" id="KRG11636.1"/>
    </source>
</evidence>
<gene>
    <name evidence="1" type="ORF">ACA29_15865</name>
</gene>
<dbReference type="PATRIC" id="fig|217031.4.peg.5396"/>
<dbReference type="InterPro" id="IPR011426">
    <property type="entry name" value="CamS"/>
</dbReference>
<evidence type="ECO:0000313" key="2">
    <source>
        <dbReference type="Proteomes" id="UP000053881"/>
    </source>
</evidence>
<reference evidence="1 2" key="1">
    <citation type="submission" date="2015-06" db="EMBL/GenBank/DDBJ databases">
        <title>Genome sequencing project of Bacillus galactosidilyticus PL133.</title>
        <authorList>
            <person name="Gaiero J."/>
            <person name="Nicol R."/>
            <person name="Habash M."/>
        </authorList>
    </citation>
    <scope>NUCLEOTIDE SEQUENCE [LARGE SCALE GENOMIC DNA]</scope>
    <source>
        <strain evidence="1 2">PL133</strain>
    </source>
</reference>
<sequence>SEAEEDHREDVAYFMRFKDDVEEYFPNYNGLIGRAFYKNDQFVNLEIDIPIQLYGEAEVIGFTQWATSLVMDHFPDYFNVNVNISSVNGAEALISKKSGDKEPFVHIYK</sequence>
<dbReference type="Gene3D" id="3.30.300.190">
    <property type="match status" value="1"/>
</dbReference>
<protein>
    <submittedName>
        <fullName evidence="1">Uncharacterized protein</fullName>
    </submittedName>
</protein>
<dbReference type="Pfam" id="PF07537">
    <property type="entry name" value="CamS"/>
    <property type="match status" value="1"/>
</dbReference>
<dbReference type="Proteomes" id="UP000053881">
    <property type="component" value="Unassembled WGS sequence"/>
</dbReference>
<dbReference type="EMBL" id="LGPB01000117">
    <property type="protein sequence ID" value="KRG11636.1"/>
    <property type="molecule type" value="Genomic_DNA"/>
</dbReference>
<comment type="caution">
    <text evidence="1">The sequence shown here is derived from an EMBL/GenBank/DDBJ whole genome shotgun (WGS) entry which is preliminary data.</text>
</comment>
<name>A0A0Q9Y3X7_9BACI</name>
<feature type="non-terminal residue" evidence="1">
    <location>
        <position position="1"/>
    </location>
</feature>